<evidence type="ECO:0000313" key="9">
    <source>
        <dbReference type="Proteomes" id="UP000054498"/>
    </source>
</evidence>
<evidence type="ECO:0000259" key="7">
    <source>
        <dbReference type="PROSITE" id="PS51820"/>
    </source>
</evidence>
<feature type="compositionally biased region" description="Low complexity" evidence="5">
    <location>
        <begin position="694"/>
        <end position="708"/>
    </location>
</feature>
<evidence type="ECO:0000256" key="2">
    <source>
        <dbReference type="ARBA" id="ARBA00022729"/>
    </source>
</evidence>
<dbReference type="PANTHER" id="PTHR46769:SF2">
    <property type="entry name" value="FIBROCYSTIN-L ISOFORM 2 PRECURSOR-RELATED"/>
    <property type="match status" value="1"/>
</dbReference>
<keyword evidence="8" id="KW-0378">Hydrolase</keyword>
<keyword evidence="9" id="KW-1185">Reference proteome</keyword>
<dbReference type="Pfam" id="PF10162">
    <property type="entry name" value="G8"/>
    <property type="match status" value="1"/>
</dbReference>
<feature type="region of interest" description="Disordered" evidence="5">
    <location>
        <begin position="681"/>
        <end position="709"/>
    </location>
</feature>
<dbReference type="Pfam" id="PF01833">
    <property type="entry name" value="TIG"/>
    <property type="match status" value="4"/>
</dbReference>
<dbReference type="InterPro" id="IPR037524">
    <property type="entry name" value="PA14/GLEYA"/>
</dbReference>
<dbReference type="PROSITE" id="PS51820">
    <property type="entry name" value="PA14"/>
    <property type="match status" value="1"/>
</dbReference>
<dbReference type="CDD" id="cd00603">
    <property type="entry name" value="IPT_PCSR"/>
    <property type="match status" value="3"/>
</dbReference>
<dbReference type="EC" id="3.2.1.3" evidence="8"/>
<protein>
    <submittedName>
        <fullName evidence="8">Polycystic kidney and hepatic disease 1-like 1</fullName>
        <ecNumber evidence="8">3.2.1.3</ecNumber>
    </submittedName>
</protein>
<keyword evidence="3" id="KW-0677">Repeat</keyword>
<gene>
    <name evidence="8" type="ORF">MNEG_1126</name>
</gene>
<accession>A0A0D2MW71</accession>
<dbReference type="SMART" id="SM00429">
    <property type="entry name" value="IPT"/>
    <property type="match status" value="3"/>
</dbReference>
<evidence type="ECO:0000259" key="6">
    <source>
        <dbReference type="PROSITE" id="PS51484"/>
    </source>
</evidence>
<dbReference type="Gene3D" id="2.60.40.10">
    <property type="entry name" value="Immunoglobulins"/>
    <property type="match status" value="5"/>
</dbReference>
<evidence type="ECO:0000256" key="1">
    <source>
        <dbReference type="ARBA" id="ARBA00004196"/>
    </source>
</evidence>
<dbReference type="EMBL" id="KK100326">
    <property type="protein sequence ID" value="KIZ06825.1"/>
    <property type="molecule type" value="Genomic_DNA"/>
</dbReference>
<dbReference type="InterPro" id="IPR019316">
    <property type="entry name" value="G8_domain"/>
</dbReference>
<dbReference type="InterPro" id="IPR052387">
    <property type="entry name" value="Fibrocystin"/>
</dbReference>
<dbReference type="InterPro" id="IPR055401">
    <property type="entry name" value="CEMIP_beta-hel_dom"/>
</dbReference>
<evidence type="ECO:0000256" key="3">
    <source>
        <dbReference type="ARBA" id="ARBA00022737"/>
    </source>
</evidence>
<evidence type="ECO:0000313" key="8">
    <source>
        <dbReference type="EMBL" id="KIZ06825.1"/>
    </source>
</evidence>
<dbReference type="SMART" id="SM01225">
    <property type="entry name" value="G8"/>
    <property type="match status" value="1"/>
</dbReference>
<dbReference type="CDD" id="cd00102">
    <property type="entry name" value="IPT"/>
    <property type="match status" value="1"/>
</dbReference>
<dbReference type="InterPro" id="IPR002909">
    <property type="entry name" value="IPT_dom"/>
</dbReference>
<reference evidence="8 9" key="1">
    <citation type="journal article" date="2013" name="BMC Genomics">
        <title>Reconstruction of the lipid metabolism for the microalga Monoraphidium neglectum from its genome sequence reveals characteristics suitable for biofuel production.</title>
        <authorList>
            <person name="Bogen C."/>
            <person name="Al-Dilaimi A."/>
            <person name="Albersmeier A."/>
            <person name="Wichmann J."/>
            <person name="Grundmann M."/>
            <person name="Rupp O."/>
            <person name="Lauersen K.J."/>
            <person name="Blifernez-Klassen O."/>
            <person name="Kalinowski J."/>
            <person name="Goesmann A."/>
            <person name="Mussgnug J.H."/>
            <person name="Kruse O."/>
        </authorList>
    </citation>
    <scope>NUCLEOTIDE SEQUENCE [LARGE SCALE GENOMIC DNA]</scope>
    <source>
        <strain evidence="8 9">SAG 48.87</strain>
    </source>
</reference>
<dbReference type="PROSITE" id="PS51484">
    <property type="entry name" value="G8"/>
    <property type="match status" value="1"/>
</dbReference>
<keyword evidence="2" id="KW-0732">Signal</keyword>
<dbReference type="OrthoDB" id="530609at2759"/>
<organism evidence="8 9">
    <name type="scientific">Monoraphidium neglectum</name>
    <dbReference type="NCBI Taxonomy" id="145388"/>
    <lineage>
        <taxon>Eukaryota</taxon>
        <taxon>Viridiplantae</taxon>
        <taxon>Chlorophyta</taxon>
        <taxon>core chlorophytes</taxon>
        <taxon>Chlorophyceae</taxon>
        <taxon>CS clade</taxon>
        <taxon>Sphaeropleales</taxon>
        <taxon>Selenastraceae</taxon>
        <taxon>Monoraphidium</taxon>
    </lineage>
</organism>
<dbReference type="SUPFAM" id="SSF81296">
    <property type="entry name" value="E set domains"/>
    <property type="match status" value="2"/>
</dbReference>
<evidence type="ECO:0000256" key="4">
    <source>
        <dbReference type="ARBA" id="ARBA00023180"/>
    </source>
</evidence>
<dbReference type="InterPro" id="IPR013783">
    <property type="entry name" value="Ig-like_fold"/>
</dbReference>
<dbReference type="PANTHER" id="PTHR46769">
    <property type="entry name" value="POLYCYSTIC KIDNEY AND HEPATIC DISEASE 1 (AUTOSOMAL RECESSIVE)-LIKE 1"/>
    <property type="match status" value="1"/>
</dbReference>
<dbReference type="GO" id="GO:0004339">
    <property type="term" value="F:glucan 1,4-alpha-glucosidase activity"/>
    <property type="evidence" value="ECO:0007669"/>
    <property type="project" value="UniProtKB-EC"/>
</dbReference>
<dbReference type="RefSeq" id="XP_013905844.1">
    <property type="nucleotide sequence ID" value="XM_014050390.1"/>
</dbReference>
<feature type="domain" description="PA14" evidence="7">
    <location>
        <begin position="1265"/>
        <end position="1409"/>
    </location>
</feature>
<dbReference type="InterPro" id="IPR014756">
    <property type="entry name" value="Ig_E-set"/>
</dbReference>
<proteinExistence type="predicted"/>
<evidence type="ECO:0000256" key="5">
    <source>
        <dbReference type="SAM" id="MobiDB-lite"/>
    </source>
</evidence>
<dbReference type="KEGG" id="mng:MNEG_1126"/>
<keyword evidence="4" id="KW-0325">Glycoprotein</keyword>
<sequence length="2728" mass="278635">MFDTIWSWTPNATAGDEGGRVLQGAWEAGISSSRAYYCTRSSAVFTAADAGAYAFLVAADDYAQLVATWAPTNDSAVLPGANATLVTQPLINITGFTGSLDSWGSLAPPTSTSGSRQRSAPVLLAAGQRVLLRLAHCNVQGPSLVQVGVVAPSKAPRWNSIRERQRIAVIQSPVGASLTLQLLAPAGSALDFIADVNFTGSLNQQLLGAQAVPVGLRATAGKPAATSAYVATYPSYPVYPPSAPFVPPPGADTSAAAVAVTPNVTVTGYDPRVRRWALWLQGGPSANGGGAPQRYNYSELPWNASAAALTAVVGPYGASVARDSVRLGTRVGFRWTVSYPYGYTFPWRSGWLPSASPDPTAPSAATGGAPNPLPIGALLRPDLAPGANAGAPDAATMEVVLTQRPSGQLNGSFTLAAPGYCDLVTVRITDDEATAEEAIKKLPGLSGVRVSRSGSTDSALIWDVTFPPASSDLPLLRVASFDPTNGTLPQISVSALVNASTDALIAPVTAEWLRLPAASADGLQLEVDGILAACADDGGAGCSFRFASDASPLITSFQPTILDAADTDQEMIIDGYGFAPNVSQNEVTLGSRPCANATIAPAGGADPSLLRLRCKVDASKLPAGRRQLAVTVLGKGHAGFAAGAGAGASVSPSSDRDLAVEALTLSISWLSLWNGDNVTGQLNASASPDPGAGSNTTSSAPNASSSAPRTLDDTGYTLFTVAGSGFDPTFCGANRVSVGGILCAVAACGDGRLVVLYPGGALTQQQQQQQQIRRRLLQGNTSATVDVQVVAADGSSAALPSNASVQERSLMVQQAGPGIDLLLAPSPPSLPFSGGTVRFTVRGGLNVSDAPSWRVSLLPSFSTDAFAADPTTAYATLSAALAAAVPCVGPAAGGGGDTTDYVECSVGSKFGQGSYLLALQVPGGTMYVLPSPAIKVLFAVTGVTPNTGSIGGGTMLNITGSGFAPPGNASTVVAFIRVPVSTTFPNGLVLCDVVAVAPEGDSLACTTRRHVAADATADDPSARAVAPRQTAAGLITLVLCDPLLTSDLSKFFCWADDRAPRTNGCAAPNATLAAASNDTFPSNDTATNSSSASRPYPPCSFAYEWAATPSLSLITPASGPAGASSAGALALLGARLGGVAAVALTDSFGAAWPCNVTAANDTAVSCMLPAGLPAGRYTVTASQPGGLSVTTADSGALIYTAAPGVGAILNNAGSAAGGGELTLRAAGAGFNATSPAANVVLVGGRRCEVVNGSVAAGELRCRVPGVAGLVLAEYWRLGSGTYSLPDLRAYTLPHATALQTSIGGTWGYLPPPDLGQSDFWAGRFSFSFVAPAPANFTFRLIADDLAALYVNGRLAGSTSSGPNPFTILLDVGYHNAQVHYLEVTDWASLAVNWNGGSATAALTPIPASALLLARPGEAQPVAAGVNGAPAVMNCESATVNASAAPAAPPLDPSEAPAYTNPPGACMYFYASPLTPAFSSAAPPQGSTSLASITSGGNLTLNGTRLSASTSDYSITLGGVPCPAISADVDGSGRGLVTCDLPALPAGVRVLRVLVAGRGFAMMPPAPAAALLPAPQPWELPVAHAVRLASLAPARGSFWGGSLINITGFGLAPMNESGAPAAPGAAVTAASISGATPAGAPLAVALVSASAAGWAVVSVGRLTTAKATPSTFQLTIQLKVVDPATNTTLGAGTIAYTLDKAYAPVVSAANTTATANGTRRVALSWRVQQGTGSAAAGGGGGAPWAAPAGAGAASTAGVTFQAGSGGGAAVAGPLFKCGGATVLNSTLNATSYSEVLQCDLPVDLPAANYTAWVCAPVLGCGWRAAVLSVPLNVTSLIPATGSGAGGTTVTIAGAGFSSNPAYVAVRFGGSPCVVVAASPTNVTCVTSAGAFGGAPLYVTPTLGADEQALPLLNFTYDPALTPRLWSATPNRGSTEGGTRVTLSGAFPSQSSGNVSIWVGALPCGNATLVNATAIECLTANPGLPKPLVALRVSYRYIDLWSRRSTWGGGDPPSEGDSVVVPSGTRVVLDVSPPVLVAVVLEGSLEFDDTATDEIHLQASYILLKGGNLTAGSEAAPYPGRATITLHGPPDARELPLYGAKVIAVRDGNLFLRGRPKLPAWTRLNATAPEGATEIVVQGSVNWDIGDRVVIAASGFYPEEVDDALVTIITQEGTGDSAVTRLGLSAPLRFTHLGERLTFAGDDRGHVLDMRAEVAVLNRSVRVMGDPSSADTMYGAHILVSSPMGAPRATARLDHVELTLVGQAFRVLLSGNVAFNNFGHAYFLEDGIETGNVIEGNLGMMTRRTNSGLNTDTTPATFWITNPNNTVRGNAAAVHALGEHSANTAHSNMFYGLRVHPEYYPRLDPCNNNRFDQVGLVVFSNLTAADCGGGPKAHLVNGKDHGGGVEFAWILDDRPRNGSIPPIAMAGVRNALIVTRTSVGRAGSAGAWPSSRGINVTFVGFTSEEAGPQFQALEACAKCKTYQGGATTLLSGIKFLQSAAVPPRLADWSYGHQGVYVDTDGTLLTPATLPAGALLPNASYHGWTLPAPGASFHSDVENGMFGDRDCVYLGAGKGAVCSPQLSFRRIMLNNHAPPELKFRDLLVTSDANRTSTVHFTEYNEQGYQFTAATKGRYWLHWAAPFELNPTRLRLQKPDIMTTAGGWLKMLVKWPQIYHHMNVNNTPSLLGAPVDPVANLSAARHGSTYYNRTLAPLGWWYGNATYDATVAEVRV</sequence>
<dbReference type="Proteomes" id="UP000054498">
    <property type="component" value="Unassembled WGS sequence"/>
</dbReference>
<dbReference type="Pfam" id="PF24606">
    <property type="entry name" value="CEMIP_beta-hel"/>
    <property type="match status" value="1"/>
</dbReference>
<name>A0A0D2MW71_9CHLO</name>
<dbReference type="STRING" id="145388.A0A0D2MW71"/>
<comment type="subcellular location">
    <subcellularLocation>
        <location evidence="1">Cell envelope</location>
    </subcellularLocation>
</comment>
<keyword evidence="8" id="KW-0326">Glycosidase</keyword>
<feature type="domain" description="G8" evidence="6">
    <location>
        <begin position="2003"/>
        <end position="2124"/>
    </location>
</feature>
<dbReference type="GeneID" id="25728504"/>